<accession>A0A0L8BQE0</accession>
<keyword evidence="1" id="KW-0472">Membrane</keyword>
<dbReference type="EMBL" id="LGAP01000015">
    <property type="protein sequence ID" value="KOF16798.1"/>
    <property type="molecule type" value="Genomic_DNA"/>
</dbReference>
<keyword evidence="1" id="KW-1133">Transmembrane helix</keyword>
<sequence>MEDTIPPPRIARSRKLPPRAVPIAFAFFMSAIMAFLMCCVIVGANTGIDAGYPARVLSVYALAMPVAFLCVLTVRPFVLRLVGAVCRMPG</sequence>
<reference evidence="3" key="1">
    <citation type="submission" date="2015-07" db="EMBL/GenBank/DDBJ databases">
        <title>Whole genome sequence of an Ensifer adhaerens strain isolated from a cave pool in the Wind Cave National Park.</title>
        <authorList>
            <person name="Eng W.W.H."/>
            <person name="Gan H.M."/>
            <person name="Barton H.A."/>
            <person name="Savka M.A."/>
        </authorList>
    </citation>
    <scope>NUCLEOTIDE SEQUENCE [LARGE SCALE GENOMIC DNA]</scope>
    <source>
        <strain evidence="3">SD006</strain>
    </source>
</reference>
<dbReference type="AlphaFoldDB" id="A0A0L8BQE0"/>
<comment type="caution">
    <text evidence="2">The sequence shown here is derived from an EMBL/GenBank/DDBJ whole genome shotgun (WGS) entry which is preliminary data.</text>
</comment>
<evidence type="ECO:0000313" key="3">
    <source>
        <dbReference type="Proteomes" id="UP000037425"/>
    </source>
</evidence>
<dbReference type="PATRIC" id="fig|106592.7.peg.2066"/>
<feature type="transmembrane region" description="Helical" evidence="1">
    <location>
        <begin position="21"/>
        <end position="44"/>
    </location>
</feature>
<feature type="transmembrane region" description="Helical" evidence="1">
    <location>
        <begin position="56"/>
        <end position="78"/>
    </location>
</feature>
<evidence type="ECO:0000256" key="1">
    <source>
        <dbReference type="SAM" id="Phobius"/>
    </source>
</evidence>
<dbReference type="InterPro" id="IPR021529">
    <property type="entry name" value="DUF2798"/>
</dbReference>
<proteinExistence type="predicted"/>
<organism evidence="2 3">
    <name type="scientific">Ensifer adhaerens</name>
    <name type="common">Sinorhizobium morelense</name>
    <dbReference type="NCBI Taxonomy" id="106592"/>
    <lineage>
        <taxon>Bacteria</taxon>
        <taxon>Pseudomonadati</taxon>
        <taxon>Pseudomonadota</taxon>
        <taxon>Alphaproteobacteria</taxon>
        <taxon>Hyphomicrobiales</taxon>
        <taxon>Rhizobiaceae</taxon>
        <taxon>Sinorhizobium/Ensifer group</taxon>
        <taxon>Ensifer</taxon>
    </lineage>
</organism>
<dbReference type="Pfam" id="PF11391">
    <property type="entry name" value="DUF2798"/>
    <property type="match status" value="1"/>
</dbReference>
<dbReference type="Proteomes" id="UP000037425">
    <property type="component" value="Unassembled WGS sequence"/>
</dbReference>
<evidence type="ECO:0008006" key="4">
    <source>
        <dbReference type="Google" id="ProtNLM"/>
    </source>
</evidence>
<keyword evidence="1" id="KW-0812">Transmembrane</keyword>
<protein>
    <recommendedName>
        <fullName evidence="4">DUF2798 domain-containing protein</fullName>
    </recommendedName>
</protein>
<dbReference type="RefSeq" id="WP_053250796.1">
    <property type="nucleotide sequence ID" value="NZ_LGAP01000015.1"/>
</dbReference>
<name>A0A0L8BQE0_ENSAD</name>
<dbReference type="OrthoDB" id="6007993at2"/>
<gene>
    <name evidence="2" type="ORF">AC244_21125</name>
</gene>
<evidence type="ECO:0000313" key="2">
    <source>
        <dbReference type="EMBL" id="KOF16798.1"/>
    </source>
</evidence>